<gene>
    <name evidence="2" type="ORF">H9928_08745</name>
</gene>
<protein>
    <recommendedName>
        <fullName evidence="1">Exodeoxyribonuclease X-like C-terminal domain-containing protein</fullName>
    </recommendedName>
</protein>
<feature type="domain" description="Exodeoxyribonuclease X-like C-terminal" evidence="1">
    <location>
        <begin position="109"/>
        <end position="134"/>
    </location>
</feature>
<reference evidence="2" key="2">
    <citation type="submission" date="2021-04" db="EMBL/GenBank/DDBJ databases">
        <authorList>
            <person name="Gilroy R."/>
        </authorList>
    </citation>
    <scope>NUCLEOTIDE SEQUENCE</scope>
    <source>
        <strain evidence="2">8470</strain>
    </source>
</reference>
<dbReference type="AlphaFoldDB" id="A0A948TNG7"/>
<comment type="caution">
    <text evidence="2">The sequence shown here is derived from an EMBL/GenBank/DDBJ whole genome shotgun (WGS) entry which is preliminary data.</text>
</comment>
<evidence type="ECO:0000313" key="3">
    <source>
        <dbReference type="Proteomes" id="UP000784286"/>
    </source>
</evidence>
<accession>A0A948TNG7</accession>
<dbReference type="EMBL" id="JAHLFJ010000079">
    <property type="protein sequence ID" value="MBU3856623.1"/>
    <property type="molecule type" value="Genomic_DNA"/>
</dbReference>
<reference evidence="2" key="1">
    <citation type="journal article" date="2021" name="PeerJ">
        <title>Extensive microbial diversity within the chicken gut microbiome revealed by metagenomics and culture.</title>
        <authorList>
            <person name="Gilroy R."/>
            <person name="Ravi A."/>
            <person name="Getino M."/>
            <person name="Pursley I."/>
            <person name="Horton D.L."/>
            <person name="Alikhan N.F."/>
            <person name="Baker D."/>
            <person name="Gharbi K."/>
            <person name="Hall N."/>
            <person name="Watson M."/>
            <person name="Adriaenssens E.M."/>
            <person name="Foster-Nyarko E."/>
            <person name="Jarju S."/>
            <person name="Secka A."/>
            <person name="Antonio M."/>
            <person name="Oren A."/>
            <person name="Chaudhuri R.R."/>
            <person name="La Ragione R."/>
            <person name="Hildebrand F."/>
            <person name="Pallen M.J."/>
        </authorList>
    </citation>
    <scope>NUCLEOTIDE SEQUENCE</scope>
    <source>
        <strain evidence="2">8470</strain>
    </source>
</reference>
<sequence length="273" mass="31364">MGWNDELYRLAPEIAGKQLERIGTFNRGRTRDNGVYLISLATKYRPYYALWRKFAQREVPVFVRTLGVVFDQSVDRAFALLQNCNVGLDIASGSDLEAFYAESDTVIPFGKYKGKHLSEISYIDPSYVYWLANKFVASSKKYDRLKELAGFLVIVHFEFTVHKPRISSVSKFVRNVGDRLKDLELTVLNVRLQVDTYKPDFFVDQNVLAADRDGNRFTFLIKAAAGSLTPNALSCRSRKVNRYEVLRVKSAKVLAHYESHGVRYTRLGYVRIY</sequence>
<evidence type="ECO:0000313" key="2">
    <source>
        <dbReference type="EMBL" id="MBU3856623.1"/>
    </source>
</evidence>
<proteinExistence type="predicted"/>
<dbReference type="Proteomes" id="UP000784286">
    <property type="component" value="Unassembled WGS sequence"/>
</dbReference>
<dbReference type="Pfam" id="PF20600">
    <property type="entry name" value="ExoX-like_C"/>
    <property type="match status" value="1"/>
</dbReference>
<evidence type="ECO:0000259" key="1">
    <source>
        <dbReference type="Pfam" id="PF20600"/>
    </source>
</evidence>
<name>A0A948TNG7_9BACT</name>
<dbReference type="InterPro" id="IPR046768">
    <property type="entry name" value="ExoX-like_C"/>
</dbReference>
<organism evidence="2 3">
    <name type="scientific">Candidatus Phocaeicola excrementipullorum</name>
    <dbReference type="NCBI Taxonomy" id="2838731"/>
    <lineage>
        <taxon>Bacteria</taxon>
        <taxon>Pseudomonadati</taxon>
        <taxon>Bacteroidota</taxon>
        <taxon>Bacteroidia</taxon>
        <taxon>Bacteroidales</taxon>
        <taxon>Bacteroidaceae</taxon>
        <taxon>Phocaeicola</taxon>
    </lineage>
</organism>